<protein>
    <submittedName>
        <fullName evidence="2">Transposase</fullName>
    </submittedName>
</protein>
<reference evidence="2 3" key="1">
    <citation type="submission" date="2021-06" db="EMBL/GenBank/DDBJ databases">
        <authorList>
            <person name="Sun Q."/>
            <person name="Li D."/>
        </authorList>
    </citation>
    <scope>NUCLEOTIDE SEQUENCE [LARGE SCALE GENOMIC DNA]</scope>
    <source>
        <strain evidence="2 3">MSJ-40</strain>
    </source>
</reference>
<gene>
    <name evidence="2" type="ORF">KQI42_02830</name>
</gene>
<evidence type="ECO:0000313" key="3">
    <source>
        <dbReference type="Proteomes" id="UP000749471"/>
    </source>
</evidence>
<organism evidence="2 3">
    <name type="scientific">Tissierella simiarum</name>
    <dbReference type="NCBI Taxonomy" id="2841534"/>
    <lineage>
        <taxon>Bacteria</taxon>
        <taxon>Bacillati</taxon>
        <taxon>Bacillota</taxon>
        <taxon>Tissierellia</taxon>
        <taxon>Tissierellales</taxon>
        <taxon>Tissierellaceae</taxon>
        <taxon>Tissierella</taxon>
    </lineage>
</organism>
<dbReference type="EMBL" id="JAHLPM010000002">
    <property type="protein sequence ID" value="MBU5436926.1"/>
    <property type="molecule type" value="Genomic_DNA"/>
</dbReference>
<dbReference type="RefSeq" id="WP_216516539.1">
    <property type="nucleotide sequence ID" value="NZ_JAHLPM010000002.1"/>
</dbReference>
<accession>A0ABS6E2X0</accession>
<dbReference type="SMART" id="SM01321">
    <property type="entry name" value="Y1_Tnp"/>
    <property type="match status" value="1"/>
</dbReference>
<dbReference type="PANTHER" id="PTHR34322:SF2">
    <property type="entry name" value="TRANSPOSASE IS200-LIKE DOMAIN-CONTAINING PROTEIN"/>
    <property type="match status" value="1"/>
</dbReference>
<comment type="caution">
    <text evidence="2">The sequence shown here is derived from an EMBL/GenBank/DDBJ whole genome shotgun (WGS) entry which is preliminary data.</text>
</comment>
<sequence length="282" mass="33615">MARKPRIEYYGAIYHIIHNGNNKEYIFEDEEDKIYLLKVVGEVKEIYDFSIFAYIIMNNHYHFIIRAYNIPISKIMHRINTKYAKYYNAKKQRKGSPFEGRYRSILIQNESYILNLIKYVHNNPVYAGICSSMEEYKWSSDIFYRMNLDNLVDIDGLLDMFSLDRLVAIDKYKKLMKEVPEDYLSLKYQYENENIIGIDEFKESYKKQDKNVKAIGLDEILKNICSTEEDFKLIKNGSRKRYLTQYKYEYIMEARKNGYTNIEIGKNIGISPRAIRLLLSLS</sequence>
<evidence type="ECO:0000313" key="2">
    <source>
        <dbReference type="EMBL" id="MBU5436926.1"/>
    </source>
</evidence>
<feature type="domain" description="Transposase IS200-like" evidence="1">
    <location>
        <begin position="9"/>
        <end position="123"/>
    </location>
</feature>
<evidence type="ECO:0000259" key="1">
    <source>
        <dbReference type="SMART" id="SM01321"/>
    </source>
</evidence>
<keyword evidence="3" id="KW-1185">Reference proteome</keyword>
<proteinExistence type="predicted"/>
<dbReference type="Proteomes" id="UP000749471">
    <property type="component" value="Unassembled WGS sequence"/>
</dbReference>
<dbReference type="Pfam" id="PF01797">
    <property type="entry name" value="Y1_Tnp"/>
    <property type="match status" value="1"/>
</dbReference>
<name>A0ABS6E2X0_9FIRM</name>
<dbReference type="InterPro" id="IPR002686">
    <property type="entry name" value="Transposase_17"/>
</dbReference>
<dbReference type="PANTHER" id="PTHR34322">
    <property type="entry name" value="TRANSPOSASE, Y1_TNP DOMAIN-CONTAINING"/>
    <property type="match status" value="1"/>
</dbReference>